<evidence type="ECO:0000313" key="2">
    <source>
        <dbReference type="Proteomes" id="UP001279642"/>
    </source>
</evidence>
<evidence type="ECO:0008006" key="3">
    <source>
        <dbReference type="Google" id="ProtNLM"/>
    </source>
</evidence>
<comment type="caution">
    <text evidence="1">The sequence shown here is derived from an EMBL/GenBank/DDBJ whole genome shotgun (WGS) entry which is preliminary data.</text>
</comment>
<protein>
    <recommendedName>
        <fullName evidence="3">Flagellar protein FliL</fullName>
    </recommendedName>
</protein>
<evidence type="ECO:0000313" key="1">
    <source>
        <dbReference type="EMBL" id="MDY0883223.1"/>
    </source>
</evidence>
<reference evidence="1 2" key="1">
    <citation type="journal article" date="2016" name="Antonie Van Leeuwenhoek">
        <title>Dongia soli sp. nov., isolated from soil from Dokdo, Korea.</title>
        <authorList>
            <person name="Kim D.U."/>
            <person name="Lee H."/>
            <person name="Kim H."/>
            <person name="Kim S.G."/>
            <person name="Ka J.O."/>
        </authorList>
    </citation>
    <scope>NUCLEOTIDE SEQUENCE [LARGE SCALE GENOMIC DNA]</scope>
    <source>
        <strain evidence="1 2">D78</strain>
    </source>
</reference>
<accession>A0ABU5EAK5</accession>
<dbReference type="Proteomes" id="UP001279642">
    <property type="component" value="Unassembled WGS sequence"/>
</dbReference>
<keyword evidence="2" id="KW-1185">Reference proteome</keyword>
<proteinExistence type="predicted"/>
<gene>
    <name evidence="1" type="ORF">SMD27_10240</name>
</gene>
<organism evidence="1 2">
    <name type="scientific">Dongia soli</name>
    <dbReference type="NCBI Taxonomy" id="600628"/>
    <lineage>
        <taxon>Bacteria</taxon>
        <taxon>Pseudomonadati</taxon>
        <taxon>Pseudomonadota</taxon>
        <taxon>Alphaproteobacteria</taxon>
        <taxon>Rhodospirillales</taxon>
        <taxon>Dongiaceae</taxon>
        <taxon>Dongia</taxon>
    </lineage>
</organism>
<name>A0ABU5EAK5_9PROT</name>
<dbReference type="RefSeq" id="WP_320508267.1">
    <property type="nucleotide sequence ID" value="NZ_JAXCLW010000002.1"/>
</dbReference>
<sequence length="148" mass="16642">MKKFLLILILLLLLGAGGGAGYWLYLHKSAPQTAEAEPPPPAPITSVTMDILPVSVVKNNRVARVFFFRFTLLFDAPERQARAQMLMPRLIDGFNTELHQLLARKLMEQTNYDPDLIIARLQEVADRVTGDGTVHQVTIANVDRKDFK</sequence>
<dbReference type="EMBL" id="JAXCLW010000002">
    <property type="protein sequence ID" value="MDY0883223.1"/>
    <property type="molecule type" value="Genomic_DNA"/>
</dbReference>